<feature type="transmembrane region" description="Helical" evidence="1">
    <location>
        <begin position="191"/>
        <end position="209"/>
    </location>
</feature>
<dbReference type="InterPro" id="IPR010699">
    <property type="entry name" value="DUF1275"/>
</dbReference>
<dbReference type="OrthoDB" id="5767081at2"/>
<dbReference type="EMBL" id="FNNZ01000001">
    <property type="protein sequence ID" value="SDW00002.1"/>
    <property type="molecule type" value="Genomic_DNA"/>
</dbReference>
<feature type="transmembrane region" description="Helical" evidence="1">
    <location>
        <begin position="88"/>
        <end position="108"/>
    </location>
</feature>
<feature type="transmembrane region" description="Helical" evidence="1">
    <location>
        <begin position="144"/>
        <end position="162"/>
    </location>
</feature>
<dbReference type="Pfam" id="PF06912">
    <property type="entry name" value="DUF1275"/>
    <property type="match status" value="1"/>
</dbReference>
<sequence length="246" mass="25692">MHMSWRSEISPLLLTLAAAGVDAMVILGFNVLTAAQTGNTVLLAVAVARGDAETGSSAAVSVAAFVAGAVAGEVLCGWSPLSHRREPGILPALLIEILLLISLLMLWLPAEPTAGRSAVAVVAFAALAMGVQSAAVLRLQGPSTTYITGMLATFSTGYVRWIRAARHRRPRIRPAESDAKHPPDRLPWRNGLIWLVYLSGAIVCGILFLRSGVLALLVPIAAICAVIAIQVSAPAEKTDGGPGSHR</sequence>
<dbReference type="Proteomes" id="UP000198816">
    <property type="component" value="Unassembled WGS sequence"/>
</dbReference>
<evidence type="ECO:0000313" key="3">
    <source>
        <dbReference type="Proteomes" id="UP000198816"/>
    </source>
</evidence>
<gene>
    <name evidence="2" type="ORF">SAMN05421783_1011</name>
</gene>
<evidence type="ECO:0000256" key="1">
    <source>
        <dbReference type="SAM" id="Phobius"/>
    </source>
</evidence>
<feature type="transmembrane region" description="Helical" evidence="1">
    <location>
        <begin position="12"/>
        <end position="35"/>
    </location>
</feature>
<dbReference type="PANTHER" id="PTHR37314">
    <property type="entry name" value="SLR0142 PROTEIN"/>
    <property type="match status" value="1"/>
</dbReference>
<reference evidence="3" key="1">
    <citation type="submission" date="2016-10" db="EMBL/GenBank/DDBJ databases">
        <authorList>
            <person name="Varghese N."/>
            <person name="Submissions S."/>
        </authorList>
    </citation>
    <scope>NUCLEOTIDE SEQUENCE [LARGE SCALE GENOMIC DNA]</scope>
    <source>
        <strain evidence="3">DSM 217</strain>
    </source>
</reference>
<protein>
    <submittedName>
        <fullName evidence="2">Uncharacterized membrane protein YoaK, UPF0700 family</fullName>
    </submittedName>
</protein>
<accession>A0A1H2PYR6</accession>
<feature type="transmembrane region" description="Helical" evidence="1">
    <location>
        <begin position="214"/>
        <end position="233"/>
    </location>
</feature>
<dbReference type="AlphaFoldDB" id="A0A1H2PYR6"/>
<name>A0A1H2PYR6_THIRO</name>
<keyword evidence="1" id="KW-1133">Transmembrane helix</keyword>
<dbReference type="PANTHER" id="PTHR37314:SF4">
    <property type="entry name" value="UPF0700 TRANSMEMBRANE PROTEIN YOAK"/>
    <property type="match status" value="1"/>
</dbReference>
<proteinExistence type="predicted"/>
<feature type="transmembrane region" description="Helical" evidence="1">
    <location>
        <begin position="114"/>
        <end position="137"/>
    </location>
</feature>
<evidence type="ECO:0000313" key="2">
    <source>
        <dbReference type="EMBL" id="SDW00002.1"/>
    </source>
</evidence>
<keyword evidence="3" id="KW-1185">Reference proteome</keyword>
<keyword evidence="1" id="KW-0812">Transmembrane</keyword>
<keyword evidence="1" id="KW-0472">Membrane</keyword>
<organism evidence="2 3">
    <name type="scientific">Thiocapsa roseopersicina</name>
    <dbReference type="NCBI Taxonomy" id="1058"/>
    <lineage>
        <taxon>Bacteria</taxon>
        <taxon>Pseudomonadati</taxon>
        <taxon>Pseudomonadota</taxon>
        <taxon>Gammaproteobacteria</taxon>
        <taxon>Chromatiales</taxon>
        <taxon>Chromatiaceae</taxon>
        <taxon>Thiocapsa</taxon>
    </lineage>
</organism>